<dbReference type="GO" id="GO:0007018">
    <property type="term" value="P:microtubule-based movement"/>
    <property type="evidence" value="ECO:0007669"/>
    <property type="project" value="TreeGrafter"/>
</dbReference>
<name>A0A6J2U019_DROLE</name>
<gene>
    <name evidence="4" type="primary">LOC115628739</name>
</gene>
<dbReference type="Gene3D" id="3.30.1140.40">
    <property type="entry name" value="Tctex-1"/>
    <property type="match status" value="1"/>
</dbReference>
<dbReference type="GO" id="GO:0045505">
    <property type="term" value="F:dynein intermediate chain binding"/>
    <property type="evidence" value="ECO:0007669"/>
    <property type="project" value="TreeGrafter"/>
</dbReference>
<feature type="compositionally biased region" description="Low complexity" evidence="2">
    <location>
        <begin position="1"/>
        <end position="14"/>
    </location>
</feature>
<dbReference type="AlphaFoldDB" id="A0A6J2U019"/>
<organism evidence="3 4">
    <name type="scientific">Drosophila lebanonensis</name>
    <name type="common">Fruit fly</name>
    <name type="synonym">Scaptodrosophila lebanonensis</name>
    <dbReference type="NCBI Taxonomy" id="7225"/>
    <lineage>
        <taxon>Eukaryota</taxon>
        <taxon>Metazoa</taxon>
        <taxon>Ecdysozoa</taxon>
        <taxon>Arthropoda</taxon>
        <taxon>Hexapoda</taxon>
        <taxon>Insecta</taxon>
        <taxon>Pterygota</taxon>
        <taxon>Neoptera</taxon>
        <taxon>Endopterygota</taxon>
        <taxon>Diptera</taxon>
        <taxon>Brachycera</taxon>
        <taxon>Muscomorpha</taxon>
        <taxon>Ephydroidea</taxon>
        <taxon>Drosophilidae</taxon>
        <taxon>Scaptodrosophila</taxon>
    </lineage>
</organism>
<proteinExistence type="inferred from homology"/>
<dbReference type="GO" id="GO:0005737">
    <property type="term" value="C:cytoplasm"/>
    <property type="evidence" value="ECO:0007669"/>
    <property type="project" value="TreeGrafter"/>
</dbReference>
<feature type="compositionally biased region" description="Basic residues" evidence="2">
    <location>
        <begin position="72"/>
        <end position="87"/>
    </location>
</feature>
<accession>A0A6J2U019</accession>
<dbReference type="CDD" id="cd21459">
    <property type="entry name" value="DLC-like_TCTEX1D2"/>
    <property type="match status" value="1"/>
</dbReference>
<dbReference type="InterPro" id="IPR005334">
    <property type="entry name" value="Tctex-1-like"/>
</dbReference>
<dbReference type="OrthoDB" id="10260741at2759"/>
<dbReference type="GO" id="GO:0005868">
    <property type="term" value="C:cytoplasmic dynein complex"/>
    <property type="evidence" value="ECO:0007669"/>
    <property type="project" value="TreeGrafter"/>
</dbReference>
<dbReference type="Proteomes" id="UP000504634">
    <property type="component" value="Unplaced"/>
</dbReference>
<dbReference type="PANTHER" id="PTHR21255:SF7">
    <property type="entry name" value="DYNEIN LIGHT CHAIN TCTEX-TYPE PROTEIN 2B"/>
    <property type="match status" value="1"/>
</dbReference>
<feature type="compositionally biased region" description="Basic and acidic residues" evidence="2">
    <location>
        <begin position="15"/>
        <end position="71"/>
    </location>
</feature>
<sequence>MSSKVSTSAAASKTGKSDKGDKAEANKADKEVTIKEGKADKATKKKEKEKTSKVDKANKDTGEKTDDSGKEKKSRKGKKKKGSRHGKVTKDGSTISAKKSTEIGPKTESVYTLDPILVKFSSLSSRPHDEIDPVTNVTIYNSYEMGPAFRQKFPVPYIRYMMERVFYDKLNGKAYNITEAAKWARDIVDEINLRMRGFCAKPRYKHVVTVMIFQQTGAGCCYGSSAVWDELSDDSVSIQHLCSTFIACCTVFGIYKY</sequence>
<comment type="similarity">
    <text evidence="1">Belongs to the dynein light chain Tctex-type family.</text>
</comment>
<dbReference type="Pfam" id="PF03645">
    <property type="entry name" value="Tctex-1"/>
    <property type="match status" value="1"/>
</dbReference>
<keyword evidence="3" id="KW-1185">Reference proteome</keyword>
<feature type="region of interest" description="Disordered" evidence="2">
    <location>
        <begin position="1"/>
        <end position="101"/>
    </location>
</feature>
<evidence type="ECO:0000313" key="3">
    <source>
        <dbReference type="Proteomes" id="UP000504634"/>
    </source>
</evidence>
<dbReference type="PANTHER" id="PTHR21255">
    <property type="entry name" value="T-COMPLEX-ASSOCIATED-TESTIS-EXPRESSED 1/ DYNEIN LIGHT CHAIN"/>
    <property type="match status" value="1"/>
</dbReference>
<evidence type="ECO:0000256" key="2">
    <source>
        <dbReference type="SAM" id="MobiDB-lite"/>
    </source>
</evidence>
<evidence type="ECO:0000313" key="4">
    <source>
        <dbReference type="RefSeq" id="XP_030380803.1"/>
    </source>
</evidence>
<reference evidence="4" key="1">
    <citation type="submission" date="2025-08" db="UniProtKB">
        <authorList>
            <consortium name="RefSeq"/>
        </authorList>
    </citation>
    <scope>IDENTIFICATION</scope>
    <source>
        <strain evidence="4">11010-0011.00</strain>
        <tissue evidence="4">Whole body</tissue>
    </source>
</reference>
<dbReference type="InterPro" id="IPR038586">
    <property type="entry name" value="Tctex-1-like_sf"/>
</dbReference>
<evidence type="ECO:0000256" key="1">
    <source>
        <dbReference type="ARBA" id="ARBA00005361"/>
    </source>
</evidence>
<dbReference type="GeneID" id="115628739"/>
<protein>
    <submittedName>
        <fullName evidence="4">Tctex1 domain-containing protein 1-B</fullName>
    </submittedName>
</protein>
<dbReference type="RefSeq" id="XP_030380803.1">
    <property type="nucleotide sequence ID" value="XM_030524943.1"/>
</dbReference>